<dbReference type="Proteomes" id="UP000004478">
    <property type="component" value="Unassembled WGS sequence"/>
</dbReference>
<protein>
    <submittedName>
        <fullName evidence="2">Uncharacterized protein</fullName>
    </submittedName>
</protein>
<dbReference type="AlphaFoldDB" id="K1LX16"/>
<evidence type="ECO:0000313" key="3">
    <source>
        <dbReference type="Proteomes" id="UP000004478"/>
    </source>
</evidence>
<organism evidence="2 3">
    <name type="scientific">Cecembia lonarensis (strain CCUG 58316 / KCTC 22772 / LW9)</name>
    <dbReference type="NCBI Taxonomy" id="1225176"/>
    <lineage>
        <taxon>Bacteria</taxon>
        <taxon>Pseudomonadati</taxon>
        <taxon>Bacteroidota</taxon>
        <taxon>Cytophagia</taxon>
        <taxon>Cytophagales</taxon>
        <taxon>Cyclobacteriaceae</taxon>
        <taxon>Cecembia</taxon>
    </lineage>
</organism>
<reference evidence="2 3" key="1">
    <citation type="journal article" date="2012" name="J. Bacteriol.">
        <title>Draft Genome Sequence of Cecembia lonarensis Strain LW9T, Isolated from Lonar Lake, a Haloalkaline Lake in India.</title>
        <authorList>
            <person name="Shivaji S."/>
            <person name="Ara S."/>
            <person name="Singh A."/>
            <person name="Pinnaka A.K."/>
        </authorList>
    </citation>
    <scope>NUCLEOTIDE SEQUENCE [LARGE SCALE GENOMIC DNA]</scope>
    <source>
        <strain evidence="2 3">LW9</strain>
    </source>
</reference>
<keyword evidence="1" id="KW-0812">Transmembrane</keyword>
<name>K1LX16_CECL9</name>
<evidence type="ECO:0000256" key="1">
    <source>
        <dbReference type="SAM" id="Phobius"/>
    </source>
</evidence>
<keyword evidence="1" id="KW-1133">Transmembrane helix</keyword>
<dbReference type="EMBL" id="AMGM01000044">
    <property type="protein sequence ID" value="EKB48704.1"/>
    <property type="molecule type" value="Genomic_DNA"/>
</dbReference>
<sequence length="76" mass="8113">METIDELKNRWNAPTPPFFKKLRNIGLMVAGVGAALMTAPVALPAILVQVAGYLVTAGAVITSISQITLPHEPEEE</sequence>
<comment type="caution">
    <text evidence="2">The sequence shown here is derived from an EMBL/GenBank/DDBJ whole genome shotgun (WGS) entry which is preliminary data.</text>
</comment>
<dbReference type="PATRIC" id="fig|1225176.3.peg.2835"/>
<keyword evidence="3" id="KW-1185">Reference proteome</keyword>
<dbReference type="RefSeq" id="WP_009185686.1">
    <property type="nucleotide sequence ID" value="NZ_AMGM01000044.1"/>
</dbReference>
<proteinExistence type="predicted"/>
<keyword evidence="1" id="KW-0472">Membrane</keyword>
<accession>K1LX16</accession>
<dbReference type="OrthoDB" id="679091at2"/>
<gene>
    <name evidence="2" type="ORF">B879_02663</name>
</gene>
<evidence type="ECO:0000313" key="2">
    <source>
        <dbReference type="EMBL" id="EKB48704.1"/>
    </source>
</evidence>
<feature type="transmembrane region" description="Helical" evidence="1">
    <location>
        <begin position="25"/>
        <end position="43"/>
    </location>
</feature>